<keyword evidence="2" id="KW-1185">Reference proteome</keyword>
<comment type="caution">
    <text evidence="1">The sequence shown here is derived from an EMBL/GenBank/DDBJ whole genome shotgun (WGS) entry which is preliminary data.</text>
</comment>
<accession>A0ACC3CGY2</accession>
<gene>
    <name evidence="1" type="ORF">I4F81_011740</name>
</gene>
<protein>
    <submittedName>
        <fullName evidence="1">Uncharacterized protein</fullName>
    </submittedName>
</protein>
<dbReference type="EMBL" id="CM020620">
    <property type="protein sequence ID" value="KAK1869261.1"/>
    <property type="molecule type" value="Genomic_DNA"/>
</dbReference>
<evidence type="ECO:0000313" key="1">
    <source>
        <dbReference type="EMBL" id="KAK1869261.1"/>
    </source>
</evidence>
<proteinExistence type="predicted"/>
<reference evidence="1" key="1">
    <citation type="submission" date="2019-11" db="EMBL/GenBank/DDBJ databases">
        <title>Nori genome reveals adaptations in red seaweeds to the harsh intertidal environment.</title>
        <authorList>
            <person name="Wang D."/>
            <person name="Mao Y."/>
        </authorList>
    </citation>
    <scope>NUCLEOTIDE SEQUENCE</scope>
    <source>
        <tissue evidence="1">Gametophyte</tissue>
    </source>
</reference>
<organism evidence="1 2">
    <name type="scientific">Pyropia yezoensis</name>
    <name type="common">Susabi-nori</name>
    <name type="synonym">Porphyra yezoensis</name>
    <dbReference type="NCBI Taxonomy" id="2788"/>
    <lineage>
        <taxon>Eukaryota</taxon>
        <taxon>Rhodophyta</taxon>
        <taxon>Bangiophyceae</taxon>
        <taxon>Bangiales</taxon>
        <taxon>Bangiaceae</taxon>
        <taxon>Pyropia</taxon>
    </lineage>
</organism>
<sequence>MAHNCRGGCGSCNHPSAVGGFNAAADFAGRSAASVAAELPRPPFSMAPSGPLRAVPPPPPGGGGSGGGGGGGGGAPSPSPRSPSGSPASATSLTRSLVSLADAARSRRLPTSRVIDAAVLAAPRAAGASPAAAAAAADVLALLAVDAEAAAAVAQRPQLLALLRDVLQYGRAAGGEAGGGLPPSWAAAPPADRRAGAAAAARAVRNLAAAGPGVAGALARAGVLPPLLASLTASAATGDAQGGGGGRRPSPLAARPPPPTGPPADASAATANLVAHGGPLASYAAKHGAIEALVTAVASSASCSARGGGGGGGSGTSKEDADALFHSLRGLTAFAGSGRWHPRLTADRRLLPAAAGLLGTHSDAGVVGQAAMLLSLLGGQPGAAAALRDAGLVDLVARRLGSLRSPPGGGNVAALPPEVRAAFVATPQGGVAASSTALRPLIRLLAVLCSPSATAGAAGAAAVGAGAGSGATTPAAAAARALSMGAACALLAATDAPNAPESLKADATTALRVLAAAGHPHRALVLRQAAARVGVAAAAGRTVNGLYDLASRIRADASGGRPPSVPASPAGTRRPSPLASPASAGAAASSPGVPVAPVSLAGLSAALSRLQAAVAAPDTVAPAGALGAASPAPAAVAAVAAPFRPSGRVVSVAPAAGAAMRSAASAAAGVAAALPRAVTSAAGSQAAKSAAAAGGAAAAYLGGAIGQLGSLLSPAAASGPKEEAAAAAAAAAPAGHRRNVSSPAAAPAKEQRPSPAPRQSPPPPWMVASSPSPVGSECSAESPRERRREAREPGVLEAQQFELGQVLGRGGYGTVVLARNVRTGQLVAIKRFHADAASDATALAELNSRAVKEQRVWAGLSHPNVVRYLGCFTDESGALSLVVEYVNGWSLAEHVAQYGSFPEPLVAEITRQLIDGLAYLHSRGVIHRDLKPANVLVTRDGVIKICDFGVSAAPSVPGISGRTVCGTPHYIAPEVIEQRPYAASVDVWSLGCTVMELATGRRPWHELTAMSALVALSKSRRPPLPSGLSSACRSFLSACWVWDPAARATTSQLRRHPFIASAVKKG</sequence>
<dbReference type="Proteomes" id="UP000798662">
    <property type="component" value="Chromosome 3"/>
</dbReference>
<name>A0ACC3CGY2_PYRYE</name>
<evidence type="ECO:0000313" key="2">
    <source>
        <dbReference type="Proteomes" id="UP000798662"/>
    </source>
</evidence>